<evidence type="ECO:0000313" key="1">
    <source>
        <dbReference type="EMBL" id="GAI95633.1"/>
    </source>
</evidence>
<feature type="non-terminal residue" evidence="1">
    <location>
        <position position="1"/>
    </location>
</feature>
<protein>
    <submittedName>
        <fullName evidence="1">Uncharacterized protein</fullName>
    </submittedName>
</protein>
<sequence>SWQDTEAGARQCLAKAPFPSGSVMQLVTIDHPLSALLAGDLEG</sequence>
<organism evidence="1">
    <name type="scientific">marine sediment metagenome</name>
    <dbReference type="NCBI Taxonomy" id="412755"/>
    <lineage>
        <taxon>unclassified sequences</taxon>
        <taxon>metagenomes</taxon>
        <taxon>ecological metagenomes</taxon>
    </lineage>
</organism>
<accession>X1SRS0</accession>
<dbReference type="AlphaFoldDB" id="X1SRS0"/>
<proteinExistence type="predicted"/>
<comment type="caution">
    <text evidence="1">The sequence shown here is derived from an EMBL/GenBank/DDBJ whole genome shotgun (WGS) entry which is preliminary data.</text>
</comment>
<reference evidence="1" key="1">
    <citation type="journal article" date="2014" name="Front. Microbiol.">
        <title>High frequency of phylogenetically diverse reductive dehalogenase-homologous genes in deep subseafloor sedimentary metagenomes.</title>
        <authorList>
            <person name="Kawai M."/>
            <person name="Futagami T."/>
            <person name="Toyoda A."/>
            <person name="Takaki Y."/>
            <person name="Nishi S."/>
            <person name="Hori S."/>
            <person name="Arai W."/>
            <person name="Tsubouchi T."/>
            <person name="Morono Y."/>
            <person name="Uchiyama I."/>
            <person name="Ito T."/>
            <person name="Fujiyama A."/>
            <person name="Inagaki F."/>
            <person name="Takami H."/>
        </authorList>
    </citation>
    <scope>NUCLEOTIDE SEQUENCE</scope>
    <source>
        <strain evidence="1">Expedition CK06-06</strain>
    </source>
</reference>
<dbReference type="EMBL" id="BARW01022104">
    <property type="protein sequence ID" value="GAI95633.1"/>
    <property type="molecule type" value="Genomic_DNA"/>
</dbReference>
<gene>
    <name evidence="1" type="ORF">S12H4_36992</name>
</gene>
<name>X1SRS0_9ZZZZ</name>